<dbReference type="PANTHER" id="PTHR32046:SF14">
    <property type="match status" value="1"/>
</dbReference>
<dbReference type="PROSITE" id="PS50853">
    <property type="entry name" value="FN3"/>
    <property type="match status" value="1"/>
</dbReference>
<dbReference type="InterPro" id="IPR027417">
    <property type="entry name" value="P-loop_NTPase"/>
</dbReference>
<accession>A0AAE0VWF2</accession>
<dbReference type="Pfam" id="PF00041">
    <property type="entry name" value="fn3"/>
    <property type="match status" value="1"/>
</dbReference>
<comment type="caution">
    <text evidence="4">The sequence shown here is derived from an EMBL/GenBank/DDBJ whole genome shotgun (WGS) entry which is preliminary data.</text>
</comment>
<feature type="region of interest" description="Disordered" evidence="2">
    <location>
        <begin position="1"/>
        <end position="24"/>
    </location>
</feature>
<reference evidence="4" key="2">
    <citation type="journal article" date="2021" name="Genome Biol. Evol.">
        <title>Developing a high-quality reference genome for a parasitic bivalve with doubly uniparental inheritance (Bivalvia: Unionida).</title>
        <authorList>
            <person name="Smith C.H."/>
        </authorList>
    </citation>
    <scope>NUCLEOTIDE SEQUENCE</scope>
    <source>
        <strain evidence="4">CHS0354</strain>
        <tissue evidence="4">Mantle</tissue>
    </source>
</reference>
<dbReference type="SUPFAM" id="SSF49265">
    <property type="entry name" value="Fibronectin type III"/>
    <property type="match status" value="1"/>
</dbReference>
<dbReference type="InterPro" id="IPR003961">
    <property type="entry name" value="FN3_dom"/>
</dbReference>
<keyword evidence="5" id="KW-1185">Reference proteome</keyword>
<evidence type="ECO:0000313" key="4">
    <source>
        <dbReference type="EMBL" id="KAK3591692.1"/>
    </source>
</evidence>
<dbReference type="AlphaFoldDB" id="A0AAE0VWF2"/>
<evidence type="ECO:0000256" key="2">
    <source>
        <dbReference type="SAM" id="MobiDB-lite"/>
    </source>
</evidence>
<dbReference type="EMBL" id="JAEAOA010002340">
    <property type="protein sequence ID" value="KAK3591692.1"/>
    <property type="molecule type" value="Genomic_DNA"/>
</dbReference>
<evidence type="ECO:0000256" key="1">
    <source>
        <dbReference type="RuleBase" id="RU004560"/>
    </source>
</evidence>
<organism evidence="4 5">
    <name type="scientific">Potamilus streckersoni</name>
    <dbReference type="NCBI Taxonomy" id="2493646"/>
    <lineage>
        <taxon>Eukaryota</taxon>
        <taxon>Metazoa</taxon>
        <taxon>Spiralia</taxon>
        <taxon>Lophotrochozoa</taxon>
        <taxon>Mollusca</taxon>
        <taxon>Bivalvia</taxon>
        <taxon>Autobranchia</taxon>
        <taxon>Heteroconchia</taxon>
        <taxon>Palaeoheterodonta</taxon>
        <taxon>Unionida</taxon>
        <taxon>Unionoidea</taxon>
        <taxon>Unionidae</taxon>
        <taxon>Ambleminae</taxon>
        <taxon>Lampsilini</taxon>
        <taxon>Potamilus</taxon>
    </lineage>
</organism>
<dbReference type="PANTHER" id="PTHR32046">
    <property type="entry name" value="G DOMAIN-CONTAINING PROTEIN"/>
    <property type="match status" value="1"/>
</dbReference>
<proteinExistence type="inferred from homology"/>
<protein>
    <recommendedName>
        <fullName evidence="3">Fibronectin type-III domain-containing protein</fullName>
    </recommendedName>
</protein>
<dbReference type="Gene3D" id="3.40.50.300">
    <property type="entry name" value="P-loop containing nucleotide triphosphate hydrolases"/>
    <property type="match status" value="1"/>
</dbReference>
<evidence type="ECO:0000259" key="3">
    <source>
        <dbReference type="PROSITE" id="PS50853"/>
    </source>
</evidence>
<dbReference type="InterPro" id="IPR030379">
    <property type="entry name" value="G_SEPTIN_dom"/>
</dbReference>
<name>A0AAE0VWF2_9BIVA</name>
<dbReference type="InterPro" id="IPR013783">
    <property type="entry name" value="Ig-like_fold"/>
</dbReference>
<feature type="domain" description="Fibronectin type-III" evidence="3">
    <location>
        <begin position="30"/>
        <end position="122"/>
    </location>
</feature>
<sequence>MDKRNVKWHDESSSSQSEKKSRILRNDPKQTGIIHCRACYANSVDIQWEEPECIENGVQYYELKYKTGAEKRWSTATSNSNSLFVNGLKSNTCYEFKVRAIFNDDEEGPFSEICRDVKTNPSLSESILREDWIVKHGQPATYKLPLTVIKETVNIKAKSRKCVFGKLDSGLKSEKTIMVVGATGSGKSTLINGMVNYILDVDWEDKCRFTIIDLTDEEKVKKDETVSQTEWITCYTVPRCPGSKLNYTINIIDTPGFGDTRGIQRDQEIVDQIRELFTTPPPQGIQTLDAVCFVAQAPLARLTPHQRYIFDSVLSIFGNDISKNIFVLITFADGNKPPVKKALETAHVPFERSFKFNNSALFVSTKNTEEAQIGQMFWKMGKESFNVFFTELNKTETKSLQLTADVLKTRQHLEATIQGLQPQIHEGLNVINTIKQEKQVIDKHKADILANKKFEYEVVETHQRIVPLGVGEYVTNCLTCNRTCHYPCTIPNNDGKRGCAAMNRNGYCNVCPKNCFWQEHANTQDRYESYPKTVKRTSEDLKKNYDIALNEERKHSDILQKVKARFNQVGQSVFSMIKRVRDCINELKQKAIKQNPLSQVEYIEILIEAEKSEAKYGWQQRVEMFQTFKKQAELMKDIPNPEFKPWTDEEVEALLKESEDYKRWF</sequence>
<keyword evidence="1" id="KW-0547">Nucleotide-binding</keyword>
<dbReference type="GO" id="GO:0005525">
    <property type="term" value="F:GTP binding"/>
    <property type="evidence" value="ECO:0007669"/>
    <property type="project" value="UniProtKB-KW"/>
</dbReference>
<dbReference type="Proteomes" id="UP001195483">
    <property type="component" value="Unassembled WGS sequence"/>
</dbReference>
<dbReference type="SUPFAM" id="SSF52540">
    <property type="entry name" value="P-loop containing nucleoside triphosphate hydrolases"/>
    <property type="match status" value="1"/>
</dbReference>
<gene>
    <name evidence="4" type="ORF">CHS0354_040622</name>
</gene>
<dbReference type="Pfam" id="PF00735">
    <property type="entry name" value="Septin"/>
    <property type="match status" value="1"/>
</dbReference>
<dbReference type="CDD" id="cd00063">
    <property type="entry name" value="FN3"/>
    <property type="match status" value="1"/>
</dbReference>
<dbReference type="InterPro" id="IPR036116">
    <property type="entry name" value="FN3_sf"/>
</dbReference>
<reference evidence="4" key="1">
    <citation type="journal article" date="2021" name="Genome Biol. Evol.">
        <title>A High-Quality Reference Genome for a Parasitic Bivalve with Doubly Uniparental Inheritance (Bivalvia: Unionida).</title>
        <authorList>
            <person name="Smith C.H."/>
        </authorList>
    </citation>
    <scope>NUCLEOTIDE SEQUENCE</scope>
    <source>
        <strain evidence="4">CHS0354</strain>
    </source>
</reference>
<dbReference type="Gene3D" id="2.60.40.10">
    <property type="entry name" value="Immunoglobulins"/>
    <property type="match status" value="1"/>
</dbReference>
<reference evidence="4" key="3">
    <citation type="submission" date="2023-05" db="EMBL/GenBank/DDBJ databases">
        <authorList>
            <person name="Smith C.H."/>
        </authorList>
    </citation>
    <scope>NUCLEOTIDE SEQUENCE</scope>
    <source>
        <strain evidence="4">CHS0354</strain>
        <tissue evidence="4">Mantle</tissue>
    </source>
</reference>
<comment type="similarity">
    <text evidence="1">Belongs to the TRAFAC class TrmE-Era-EngA-EngB-Septin-like GTPase superfamily. Septin GTPase family.</text>
</comment>
<dbReference type="SMART" id="SM00060">
    <property type="entry name" value="FN3"/>
    <property type="match status" value="1"/>
</dbReference>
<evidence type="ECO:0000313" key="5">
    <source>
        <dbReference type="Proteomes" id="UP001195483"/>
    </source>
</evidence>
<keyword evidence="1" id="KW-0342">GTP-binding</keyword>